<evidence type="ECO:0000259" key="3">
    <source>
        <dbReference type="PROSITE" id="PS50157"/>
    </source>
</evidence>
<dbReference type="PANTHER" id="PTHR33936:SF24">
    <property type="entry name" value="C2H2-TYPE DOMAIN-CONTAINING PROTEIN"/>
    <property type="match status" value="1"/>
</dbReference>
<sequence length="892" mass="102665">MEVDETEAVYTDLDSGTIKALESKVDRRNENNRPIIGKNSENFENSKNISIPIQNPEIFSEYEGVDSEGCMVNKKVVGDSAISVENNIELLIENVAKEVVVSKKKKNGYTCLICSRRFSQNAGRYNHMRNVHNIHPGEKTNVRCLEKNCSFTCSYKEKLQLHLSEFHGIDMVITMKSFDSVNDFLRWKDEFERQEKSRFVKKSGSRVREEGIRVAYYYCSRSGTFVSHSTGIKNSKKKGTSKTNHHCTASITCVEMPDGKVEVKICSTHYGHETDLQHLRLTLTEKYKIAEQLCKGVPRDLILDNVRSSAGPEVDRIHLITIKDVKNIEKAFGIQAASKEKTSNMFYNLTVWISSIMKSEHCPVLYFKEDGVLNNKNHCVTLILLTTGQQEVLNRYGSNGIYYVTSSVSVNKQPLTNHPRLSIHLTSLILIDDLNEAVPVSFMISNKGDTDKYMLFFQSLKRQVPRISAKVVITDDKKEIYEVWRDVFEEEPHHLWSNRFVDSEWRENLISIPDEELQVSIYETLYSYLESQDQAKLESSLENYIYELQNNEVTNNFGSYFASRFIGTEILWAGCYGKKIVSVSAQINMENLYNEIQESGQKRHWDRNFIVRIVQNLLKLVSDKQCVRQTKLQRQIQEITTHHDLALNIKPETILAESDSCWRIDSVKDPVNIYSKVAKVKESCDPNSCMLYCSKCNVCVHQFNCTCRVHAYDRTMCKHIHAVALRFFPQMEEMMIESYSDLACVESTDTTLNESSSGTEEKPTNSELESLLTDDLVPIATSARVWKSKNRNRKPRESTNETNLLPVLEELIKNKRPVKTCHSEERKRGRPRKTNKQQEVSDENKLKSSKEKVRNRRANISSENVTKANEDNSSSGRLRPHRINILRKFKNK</sequence>
<feature type="domain" description="SWIM-type" evidence="4">
    <location>
        <begin position="696"/>
        <end position="728"/>
    </location>
</feature>
<accession>A0A1B6LVA4</accession>
<dbReference type="GO" id="GO:0008270">
    <property type="term" value="F:zinc ion binding"/>
    <property type="evidence" value="ECO:0007669"/>
    <property type="project" value="UniProtKB-KW"/>
</dbReference>
<evidence type="ECO:0008006" key="6">
    <source>
        <dbReference type="Google" id="ProtNLM"/>
    </source>
</evidence>
<evidence type="ECO:0000313" key="5">
    <source>
        <dbReference type="EMBL" id="JAT27589.1"/>
    </source>
</evidence>
<feature type="region of interest" description="Disordered" evidence="2">
    <location>
        <begin position="750"/>
        <end position="773"/>
    </location>
</feature>
<feature type="domain" description="C2H2-type" evidence="3">
    <location>
        <begin position="109"/>
        <end position="140"/>
    </location>
</feature>
<dbReference type="InterPro" id="IPR007527">
    <property type="entry name" value="Znf_SWIM"/>
</dbReference>
<organism evidence="5">
    <name type="scientific">Graphocephala atropunctata</name>
    <dbReference type="NCBI Taxonomy" id="36148"/>
    <lineage>
        <taxon>Eukaryota</taxon>
        <taxon>Metazoa</taxon>
        <taxon>Ecdysozoa</taxon>
        <taxon>Arthropoda</taxon>
        <taxon>Hexapoda</taxon>
        <taxon>Insecta</taxon>
        <taxon>Pterygota</taxon>
        <taxon>Neoptera</taxon>
        <taxon>Paraneoptera</taxon>
        <taxon>Hemiptera</taxon>
        <taxon>Auchenorrhyncha</taxon>
        <taxon>Membracoidea</taxon>
        <taxon>Cicadellidae</taxon>
        <taxon>Cicadellinae</taxon>
        <taxon>Cicadellini</taxon>
        <taxon>Graphocephala</taxon>
    </lineage>
</organism>
<evidence type="ECO:0000256" key="1">
    <source>
        <dbReference type="PROSITE-ProRule" id="PRU00042"/>
    </source>
</evidence>
<dbReference type="PANTHER" id="PTHR33936">
    <property type="entry name" value="PROTEIN CBG17840"/>
    <property type="match status" value="1"/>
</dbReference>
<dbReference type="Gene3D" id="3.30.160.60">
    <property type="entry name" value="Classic Zinc Finger"/>
    <property type="match status" value="1"/>
</dbReference>
<keyword evidence="1" id="KW-0862">Zinc</keyword>
<dbReference type="AlphaFoldDB" id="A0A1B6LVA4"/>
<evidence type="ECO:0000256" key="2">
    <source>
        <dbReference type="SAM" id="MobiDB-lite"/>
    </source>
</evidence>
<feature type="compositionally biased region" description="Basic and acidic residues" evidence="2">
    <location>
        <begin position="842"/>
        <end position="852"/>
    </location>
</feature>
<name>A0A1B6LVA4_9HEMI</name>
<dbReference type="SMART" id="SM00355">
    <property type="entry name" value="ZnF_C2H2"/>
    <property type="match status" value="2"/>
</dbReference>
<dbReference type="PROSITE" id="PS50157">
    <property type="entry name" value="ZINC_FINGER_C2H2_2"/>
    <property type="match status" value="1"/>
</dbReference>
<proteinExistence type="predicted"/>
<keyword evidence="1" id="KW-0479">Metal-binding</keyword>
<protein>
    <recommendedName>
        <fullName evidence="6">SWIM-type domain-containing protein</fullName>
    </recommendedName>
</protein>
<dbReference type="PROSITE" id="PS50966">
    <property type="entry name" value="ZF_SWIM"/>
    <property type="match status" value="1"/>
</dbReference>
<feature type="region of interest" description="Disordered" evidence="2">
    <location>
        <begin position="787"/>
        <end position="806"/>
    </location>
</feature>
<dbReference type="InterPro" id="IPR013087">
    <property type="entry name" value="Znf_C2H2_type"/>
</dbReference>
<feature type="region of interest" description="Disordered" evidence="2">
    <location>
        <begin position="815"/>
        <end position="883"/>
    </location>
</feature>
<keyword evidence="1" id="KW-0863">Zinc-finger</keyword>
<dbReference type="InterPro" id="IPR052797">
    <property type="entry name" value="RegFact_GeneExpr_CellDeath"/>
</dbReference>
<dbReference type="EMBL" id="GEBQ01012388">
    <property type="protein sequence ID" value="JAT27589.1"/>
    <property type="molecule type" value="Transcribed_RNA"/>
</dbReference>
<feature type="compositionally biased region" description="Polar residues" evidence="2">
    <location>
        <begin position="858"/>
        <end position="876"/>
    </location>
</feature>
<dbReference type="PROSITE" id="PS00028">
    <property type="entry name" value="ZINC_FINGER_C2H2_1"/>
    <property type="match status" value="1"/>
</dbReference>
<gene>
    <name evidence="5" type="ORF">g.5562</name>
</gene>
<evidence type="ECO:0000259" key="4">
    <source>
        <dbReference type="PROSITE" id="PS50966"/>
    </source>
</evidence>
<reference evidence="5" key="1">
    <citation type="submission" date="2015-11" db="EMBL/GenBank/DDBJ databases">
        <title>De novo transcriptome assembly of four potential Pierce s Disease insect vectors from Arizona vineyards.</title>
        <authorList>
            <person name="Tassone E.E."/>
        </authorList>
    </citation>
    <scope>NUCLEOTIDE SEQUENCE</scope>
</reference>